<dbReference type="HAMAP" id="MF_03052">
    <property type="entry name" value="MOC2B"/>
    <property type="match status" value="1"/>
</dbReference>
<dbReference type="EMBL" id="CAJFCJ010000019">
    <property type="protein sequence ID" value="CAD5123813.1"/>
    <property type="molecule type" value="Genomic_DNA"/>
</dbReference>
<comment type="pathway">
    <text evidence="4">Cofactor biosynthesis; molybdopterin biosynthesis.</text>
</comment>
<dbReference type="FunFam" id="3.90.1170.40:FF:000002">
    <property type="entry name" value="Molybdopterin synthase catalytic subunit"/>
    <property type="match status" value="1"/>
</dbReference>
<keyword evidence="6" id="KW-1185">Reference proteome</keyword>
<sequence length="174" mass="20048">MDYCTLTKDKIFLEELVEQVSDARCGGIASFFGTTRDNFQGKKVESLEYEAHEEMAIKEMFKLCKEIREKWTDVCKIAIVHRLGLVEVKEASIAIVISSPHRKDCLEAVQFAIDKLKATIPIWKKVIINYLHPAFVTYVSTFKESLMPILCLQERYSNGESSWKENAECSWKTK</sequence>
<keyword evidence="2 4" id="KW-0808">Transferase</keyword>
<organism evidence="5 6">
    <name type="scientific">Dimorphilus gyrociliatus</name>
    <dbReference type="NCBI Taxonomy" id="2664684"/>
    <lineage>
        <taxon>Eukaryota</taxon>
        <taxon>Metazoa</taxon>
        <taxon>Spiralia</taxon>
        <taxon>Lophotrochozoa</taxon>
        <taxon>Annelida</taxon>
        <taxon>Polychaeta</taxon>
        <taxon>Polychaeta incertae sedis</taxon>
        <taxon>Dinophilidae</taxon>
        <taxon>Dimorphilus</taxon>
    </lineage>
</organism>
<accession>A0A7I8W7D7</accession>
<dbReference type="InterPro" id="IPR003448">
    <property type="entry name" value="Mopterin_biosynth_MoaE"/>
</dbReference>
<keyword evidence="3 4" id="KW-0501">Molybdenum cofactor biosynthesis</keyword>
<reference evidence="5 6" key="1">
    <citation type="submission" date="2020-08" db="EMBL/GenBank/DDBJ databases">
        <authorList>
            <person name="Hejnol A."/>
        </authorList>
    </citation>
    <scope>NUCLEOTIDE SEQUENCE [LARGE SCALE GENOMIC DNA]</scope>
</reference>
<evidence type="ECO:0000256" key="1">
    <source>
        <dbReference type="ARBA" id="ARBA00022490"/>
    </source>
</evidence>
<dbReference type="AlphaFoldDB" id="A0A7I8W7D7"/>
<dbReference type="InterPro" id="IPR028888">
    <property type="entry name" value="MOCS2B_euk"/>
</dbReference>
<name>A0A7I8W7D7_9ANNE</name>
<evidence type="ECO:0000256" key="4">
    <source>
        <dbReference type="HAMAP-Rule" id="MF_03052"/>
    </source>
</evidence>
<dbReference type="Gene3D" id="3.90.1170.40">
    <property type="entry name" value="Molybdopterin biosynthesis MoaE subunit"/>
    <property type="match status" value="1"/>
</dbReference>
<dbReference type="Pfam" id="PF02391">
    <property type="entry name" value="MoaE"/>
    <property type="match status" value="1"/>
</dbReference>
<dbReference type="GO" id="GO:0006777">
    <property type="term" value="P:Mo-molybdopterin cofactor biosynthetic process"/>
    <property type="evidence" value="ECO:0007669"/>
    <property type="project" value="UniProtKB-UniRule"/>
</dbReference>
<evidence type="ECO:0000313" key="5">
    <source>
        <dbReference type="EMBL" id="CAD5123813.1"/>
    </source>
</evidence>
<dbReference type="SUPFAM" id="SSF54690">
    <property type="entry name" value="Molybdopterin synthase subunit MoaE"/>
    <property type="match status" value="1"/>
</dbReference>
<dbReference type="InterPro" id="IPR036563">
    <property type="entry name" value="MoaE_sf"/>
</dbReference>
<evidence type="ECO:0000256" key="2">
    <source>
        <dbReference type="ARBA" id="ARBA00022679"/>
    </source>
</evidence>
<keyword evidence="1 4" id="KW-0963">Cytoplasm</keyword>
<gene>
    <name evidence="5" type="ORF">DGYR_LOCUS11446</name>
</gene>
<comment type="similarity">
    <text evidence="4">Belongs to the MoaE family. MOCS2B subfamily.</text>
</comment>
<comment type="caution">
    <text evidence="4">Lacks conserved residue(s) required for the propagation of feature annotation.</text>
</comment>
<comment type="function">
    <text evidence="4">Catalytic subunit of the molybdopterin synthase complex, a complex that catalyzes the conversion of precursor Z into molybdopterin. Acts by mediating the incorporation of 2 sulfur atoms from thiocarboxylated MOCS2A into precursor Z to generate a dithiolene group.</text>
</comment>
<comment type="subunit">
    <text evidence="4">Heterotetramer; composed of 2 small (MOCS2A) and 2 large (MOCS2B) subunits.</text>
</comment>
<proteinExistence type="inferred from homology"/>
<evidence type="ECO:0000313" key="6">
    <source>
        <dbReference type="Proteomes" id="UP000549394"/>
    </source>
</evidence>
<evidence type="ECO:0000256" key="3">
    <source>
        <dbReference type="ARBA" id="ARBA00023150"/>
    </source>
</evidence>
<dbReference type="UniPathway" id="UPA00344"/>
<dbReference type="CDD" id="cd00756">
    <property type="entry name" value="MoaE"/>
    <property type="match status" value="1"/>
</dbReference>
<dbReference type="OrthoDB" id="5531344at2759"/>
<dbReference type="GO" id="GO:1990140">
    <property type="term" value="C:molybdopterin synthase complex"/>
    <property type="evidence" value="ECO:0007669"/>
    <property type="project" value="UniProtKB-UniRule"/>
</dbReference>
<dbReference type="GO" id="GO:0030366">
    <property type="term" value="F:molybdopterin synthase activity"/>
    <property type="evidence" value="ECO:0007669"/>
    <property type="project" value="UniProtKB-UniRule"/>
</dbReference>
<dbReference type="EC" id="2.8.1.12" evidence="4"/>
<feature type="binding site" evidence="4">
    <location>
        <position position="117"/>
    </location>
    <ligand>
        <name>substrate</name>
    </ligand>
</feature>
<comment type="subcellular location">
    <subcellularLocation>
        <location evidence="4">Cytoplasm</location>
    </subcellularLocation>
</comment>
<comment type="caution">
    <text evidence="5">The sequence shown here is derived from an EMBL/GenBank/DDBJ whole genome shotgun (WGS) entry which is preliminary data.</text>
</comment>
<dbReference type="PANTHER" id="PTHR23404">
    <property type="entry name" value="MOLYBDOPTERIN SYNTHASE RELATED"/>
    <property type="match status" value="1"/>
</dbReference>
<comment type="catalytic activity">
    <reaction evidence="4">
        <text>2 [molybdopterin-synthase sulfur-carrier protein]-C-terminal-Gly-aminoethanethioate + cyclic pyranopterin phosphate + H2O = molybdopterin + 2 [molybdopterin-synthase sulfur-carrier protein]-C-terminal Gly-Gly + 2 H(+)</text>
        <dbReference type="Rhea" id="RHEA:26333"/>
        <dbReference type="Rhea" id="RHEA-COMP:12202"/>
        <dbReference type="Rhea" id="RHEA-COMP:19907"/>
        <dbReference type="ChEBI" id="CHEBI:15377"/>
        <dbReference type="ChEBI" id="CHEBI:15378"/>
        <dbReference type="ChEBI" id="CHEBI:58698"/>
        <dbReference type="ChEBI" id="CHEBI:59648"/>
        <dbReference type="ChEBI" id="CHEBI:90778"/>
        <dbReference type="ChEBI" id="CHEBI:232372"/>
        <dbReference type="EC" id="2.8.1.12"/>
    </reaction>
</comment>
<dbReference type="Proteomes" id="UP000549394">
    <property type="component" value="Unassembled WGS sequence"/>
</dbReference>
<protein>
    <recommendedName>
        <fullName evidence="4">Molybdopterin synthase catalytic subunit</fullName>
        <ecNumber evidence="4">2.8.1.12</ecNumber>
    </recommendedName>
    <alternativeName>
        <fullName evidence="4">Molybdenum cofactor synthesis protein 2 large subunit</fullName>
    </alternativeName>
    <alternativeName>
        <fullName evidence="4">Molybdenum cofactor synthesis protein 2B</fullName>
        <shortName evidence="4">MOCS2B</shortName>
    </alternativeName>
</protein>
<feature type="binding site" evidence="4">
    <location>
        <begin position="101"/>
        <end position="102"/>
    </location>
    <ligand>
        <name>substrate</name>
    </ligand>
</feature>